<dbReference type="Proteomes" id="UP000625033">
    <property type="component" value="Unassembled WGS sequence"/>
</dbReference>
<dbReference type="Pfam" id="PF22494">
    <property type="entry name" value="choice_anch_I"/>
    <property type="match status" value="1"/>
</dbReference>
<dbReference type="NCBIfam" id="NF038117">
    <property type="entry name" value="choice_anch_I"/>
    <property type="match status" value="1"/>
</dbReference>
<dbReference type="PANTHER" id="PTHR46928:SF1">
    <property type="entry name" value="MESENCHYME-SPECIFIC CELL SURFACE GLYCOPROTEIN"/>
    <property type="match status" value="1"/>
</dbReference>
<evidence type="ECO:0000313" key="3">
    <source>
        <dbReference type="Proteomes" id="UP000625033"/>
    </source>
</evidence>
<dbReference type="Gene3D" id="2.130.10.10">
    <property type="entry name" value="YVTN repeat-like/Quinoprotein amine dehydrogenase"/>
    <property type="match status" value="1"/>
</dbReference>
<feature type="domain" description="SLH" evidence="1">
    <location>
        <begin position="654"/>
        <end position="715"/>
    </location>
</feature>
<evidence type="ECO:0000313" key="2">
    <source>
        <dbReference type="EMBL" id="MBG6083784.1"/>
    </source>
</evidence>
<reference evidence="2" key="1">
    <citation type="submission" date="2020-11" db="EMBL/GenBank/DDBJ databases">
        <title>Sequencing the genomes of 1000 actinobacteria strains.</title>
        <authorList>
            <person name="Klenk H.-P."/>
        </authorList>
    </citation>
    <scope>NUCLEOTIDE SEQUENCE</scope>
    <source>
        <strain evidence="2">DSM 26152</strain>
    </source>
</reference>
<dbReference type="PROSITE" id="PS51272">
    <property type="entry name" value="SLH"/>
    <property type="match status" value="3"/>
</dbReference>
<dbReference type="InterPro" id="IPR055188">
    <property type="entry name" value="Choice_anch_I"/>
</dbReference>
<protein>
    <recommendedName>
        <fullName evidence="1">SLH domain-containing protein</fullName>
    </recommendedName>
</protein>
<feature type="domain" description="SLH" evidence="1">
    <location>
        <begin position="526"/>
        <end position="589"/>
    </location>
</feature>
<gene>
    <name evidence="2" type="ORF">IW252_000551</name>
</gene>
<sequence length="715" mass="75963">MGTYQTGIYDQGAAEIVQAFGDRVFQVNAAKGAIDVLDVSNPASPRLSFTIASEDGIANSVAIRSDGLGVVALEPAQEKTLPGRLMFFDATSQGQAILGEVTVGALPDMVTFSDDGRYAVVANEGEPSEDFAVDPEGSVGVVSLPQELAAPAQTDVSTADFHAFEGDELPDGVRIFGPAPHGDDLPVSRNLEPEYVTTSGTTAYVALQENNTIAVVDLPSATVTDLLPLGAKDWGTVPLDASDRDPEDAPRVNLETYPGLFGLFMPDGLHSYEVDGETYLVTANEGDMREWGDFVGGDRVKNLADAGHGSVCASLAESTHDAQLGRLEVALDMGFDAEAGCYRELYAYGARSFSIFDTAGQLVFDSGADFERITAALSESTDLVFNAGHDNNEVENRSDAKGVEPENLVIGELEGRTYAFIGFERLSGVIIYDITDPTAPVYESYLNNREFTTNLGDEYEALEDAGASDAERAALVNQVGDLGPEGLDFVPAAASPNGEPLLVVGNEVTGTTTIHTISVESGTVEPVDVPFTDVEGTSFEESIQWLYGSGVTAGYTDGTFRPQQYVKRLEMAGFLYRYAGEEFEAGSGDVFTDIPAGHSWAEEVGWAKANGITSGYTDGRFGSQEMITRGQMAAFLQSYAQNVYGVGMDFQAPAESPFADVAAGGAFYGPITWLESTGITGGFGDETFRASKSTTRGEMAAFLERLDAYLAEQAS</sequence>
<dbReference type="InterPro" id="IPR015943">
    <property type="entry name" value="WD40/YVTN_repeat-like_dom_sf"/>
</dbReference>
<proteinExistence type="predicted"/>
<organism evidence="2 3">
    <name type="scientific">Zhihengliuella flava</name>
    <dbReference type="NCBI Taxonomy" id="1285193"/>
    <lineage>
        <taxon>Bacteria</taxon>
        <taxon>Bacillati</taxon>
        <taxon>Actinomycetota</taxon>
        <taxon>Actinomycetes</taxon>
        <taxon>Micrococcales</taxon>
        <taxon>Micrococcaceae</taxon>
        <taxon>Zhihengliuella</taxon>
    </lineage>
</organism>
<keyword evidence="3" id="KW-1185">Reference proteome</keyword>
<dbReference type="InterPro" id="IPR052956">
    <property type="entry name" value="Mesenchyme-surface_protein"/>
</dbReference>
<dbReference type="SUPFAM" id="SSF51004">
    <property type="entry name" value="C-terminal (heme d1) domain of cytochrome cd1-nitrite reductase"/>
    <property type="match status" value="1"/>
</dbReference>
<dbReference type="AlphaFoldDB" id="A0A931D7E3"/>
<dbReference type="EMBL" id="JADOTZ010000001">
    <property type="protein sequence ID" value="MBG6083784.1"/>
    <property type="molecule type" value="Genomic_DNA"/>
</dbReference>
<feature type="domain" description="SLH" evidence="1">
    <location>
        <begin position="590"/>
        <end position="650"/>
    </location>
</feature>
<dbReference type="InterPro" id="IPR011048">
    <property type="entry name" value="Haem_d1_sf"/>
</dbReference>
<name>A0A931D7E3_9MICC</name>
<dbReference type="PANTHER" id="PTHR46928">
    <property type="entry name" value="MESENCHYME-SPECIFIC CELL SURFACE GLYCOPROTEIN"/>
    <property type="match status" value="1"/>
</dbReference>
<dbReference type="InterPro" id="IPR001119">
    <property type="entry name" value="SLH_dom"/>
</dbReference>
<comment type="caution">
    <text evidence="2">The sequence shown here is derived from an EMBL/GenBank/DDBJ whole genome shotgun (WGS) entry which is preliminary data.</text>
</comment>
<accession>A0A931D7E3</accession>
<dbReference type="Pfam" id="PF00395">
    <property type="entry name" value="SLH"/>
    <property type="match status" value="3"/>
</dbReference>
<evidence type="ECO:0000259" key="1">
    <source>
        <dbReference type="PROSITE" id="PS51272"/>
    </source>
</evidence>